<dbReference type="PATRIC" id="fig|1423779.3.peg.1349"/>
<organism evidence="7 8">
    <name type="scientific">Limosilactobacillus oris DSM 4864</name>
    <dbReference type="NCBI Taxonomy" id="1423779"/>
    <lineage>
        <taxon>Bacteria</taxon>
        <taxon>Bacillati</taxon>
        <taxon>Bacillota</taxon>
        <taxon>Bacilli</taxon>
        <taxon>Lactobacillales</taxon>
        <taxon>Lactobacillaceae</taxon>
        <taxon>Limosilactobacillus</taxon>
    </lineage>
</organism>
<accession>A0A0R1W9L7</accession>
<evidence type="ECO:0000256" key="1">
    <source>
        <dbReference type="ARBA" id="ARBA00005417"/>
    </source>
</evidence>
<dbReference type="PANTHER" id="PTHR42798:SF7">
    <property type="entry name" value="ALPHA-D-RIBOSE 1-METHYLPHOSPHONATE 5-TRIPHOSPHATE SYNTHASE SUBUNIT PHNL"/>
    <property type="match status" value="1"/>
</dbReference>
<dbReference type="InterPro" id="IPR003593">
    <property type="entry name" value="AAA+_ATPase"/>
</dbReference>
<evidence type="ECO:0000259" key="6">
    <source>
        <dbReference type="PROSITE" id="PS50893"/>
    </source>
</evidence>
<comment type="caution">
    <text evidence="7">The sequence shown here is derived from an EMBL/GenBank/DDBJ whole genome shotgun (WGS) entry which is preliminary data.</text>
</comment>
<keyword evidence="2" id="KW-0813">Transport</keyword>
<dbReference type="PANTHER" id="PTHR42798">
    <property type="entry name" value="LIPOPROTEIN-RELEASING SYSTEM ATP-BINDING PROTEIN LOLD"/>
    <property type="match status" value="1"/>
</dbReference>
<dbReference type="Pfam" id="PF00005">
    <property type="entry name" value="ABC_tran"/>
    <property type="match status" value="1"/>
</dbReference>
<keyword evidence="3" id="KW-0547">Nucleotide-binding</keyword>
<proteinExistence type="inferred from homology"/>
<keyword evidence="5" id="KW-0029">Amino-acid transport</keyword>
<keyword evidence="4 7" id="KW-0067">ATP-binding</keyword>
<protein>
    <submittedName>
        <fullName evidence="7">ABC transporter, ATP-binding protein</fullName>
    </submittedName>
</protein>
<reference evidence="7 8" key="1">
    <citation type="journal article" date="2015" name="Genome Announc.">
        <title>Expanding the biotechnology potential of lactobacilli through comparative genomics of 213 strains and associated genera.</title>
        <authorList>
            <person name="Sun Z."/>
            <person name="Harris H.M."/>
            <person name="McCann A."/>
            <person name="Guo C."/>
            <person name="Argimon S."/>
            <person name="Zhang W."/>
            <person name="Yang X."/>
            <person name="Jeffery I.B."/>
            <person name="Cooney J.C."/>
            <person name="Kagawa T.F."/>
            <person name="Liu W."/>
            <person name="Song Y."/>
            <person name="Salvetti E."/>
            <person name="Wrobel A."/>
            <person name="Rasinkangas P."/>
            <person name="Parkhill J."/>
            <person name="Rea M.C."/>
            <person name="O'Sullivan O."/>
            <person name="Ritari J."/>
            <person name="Douillard F.P."/>
            <person name="Paul Ross R."/>
            <person name="Yang R."/>
            <person name="Briner A.E."/>
            <person name="Felis G.E."/>
            <person name="de Vos W.M."/>
            <person name="Barrangou R."/>
            <person name="Klaenhammer T.R."/>
            <person name="Caufield P.W."/>
            <person name="Cui Y."/>
            <person name="Zhang H."/>
            <person name="O'Toole P.W."/>
        </authorList>
    </citation>
    <scope>NUCLEOTIDE SEQUENCE [LARGE SCALE GENOMIC DNA]</scope>
    <source>
        <strain evidence="7 8">DSM 4864</strain>
    </source>
</reference>
<dbReference type="PROSITE" id="PS50893">
    <property type="entry name" value="ABC_TRANSPORTER_2"/>
    <property type="match status" value="1"/>
</dbReference>
<dbReference type="InterPro" id="IPR027417">
    <property type="entry name" value="P-loop_NTPase"/>
</dbReference>
<name>A0A0R1W9L7_9LACO</name>
<dbReference type="GO" id="GO:0022857">
    <property type="term" value="F:transmembrane transporter activity"/>
    <property type="evidence" value="ECO:0007669"/>
    <property type="project" value="UniProtKB-ARBA"/>
</dbReference>
<dbReference type="CDD" id="cd03255">
    <property type="entry name" value="ABC_MJ0796_LolCDE_FtsE"/>
    <property type="match status" value="1"/>
</dbReference>
<evidence type="ECO:0000256" key="2">
    <source>
        <dbReference type="ARBA" id="ARBA00022448"/>
    </source>
</evidence>
<evidence type="ECO:0000256" key="3">
    <source>
        <dbReference type="ARBA" id="ARBA00022741"/>
    </source>
</evidence>
<dbReference type="InterPro" id="IPR003439">
    <property type="entry name" value="ABC_transporter-like_ATP-bd"/>
</dbReference>
<dbReference type="EMBL" id="AZGE01000034">
    <property type="protein sequence ID" value="KRM14271.1"/>
    <property type="molecule type" value="Genomic_DNA"/>
</dbReference>
<evidence type="ECO:0000313" key="7">
    <source>
        <dbReference type="EMBL" id="KRM14271.1"/>
    </source>
</evidence>
<dbReference type="Gene3D" id="3.40.50.300">
    <property type="entry name" value="P-loop containing nucleotide triphosphate hydrolases"/>
    <property type="match status" value="1"/>
</dbReference>
<dbReference type="SMART" id="SM00382">
    <property type="entry name" value="AAA"/>
    <property type="match status" value="1"/>
</dbReference>
<dbReference type="GO" id="GO:0006865">
    <property type="term" value="P:amino acid transport"/>
    <property type="evidence" value="ECO:0007669"/>
    <property type="project" value="UniProtKB-KW"/>
</dbReference>
<dbReference type="GO" id="GO:0098796">
    <property type="term" value="C:membrane protein complex"/>
    <property type="evidence" value="ECO:0007669"/>
    <property type="project" value="UniProtKB-ARBA"/>
</dbReference>
<dbReference type="InterPro" id="IPR017911">
    <property type="entry name" value="MacB-like_ATP-bd"/>
</dbReference>
<sequence length="262" mass="28983">MELIKKREDQLMALLNLNHVQKIFDADTNHQVAALKDVNFSVDQGEYVAIMGESGAGKSTLLNIIATLDKATNGSAVLNGQDLGELGKDDAARFRREHLGFVFQRFNLLDSLSNRDNIYLPLVLAKTKPAEMERRLKPLASRLRIAPIIDRYPAEASGGQQQRVAIARALITNPDLLLADEPTGALDSNTSQEILNLFDEVNQNGQTIIMVTHSAAAASHAKRTLFIKDGRIYHELFRGDQSLKQYQDQISNTMITLTNGGE</sequence>
<evidence type="ECO:0000256" key="5">
    <source>
        <dbReference type="ARBA" id="ARBA00022970"/>
    </source>
</evidence>
<gene>
    <name evidence="7" type="ORF">FC49_GL001310</name>
</gene>
<dbReference type="SUPFAM" id="SSF52540">
    <property type="entry name" value="P-loop containing nucleoside triphosphate hydrolases"/>
    <property type="match status" value="1"/>
</dbReference>
<evidence type="ECO:0000313" key="8">
    <source>
        <dbReference type="Proteomes" id="UP000050973"/>
    </source>
</evidence>
<dbReference type="GO" id="GO:0005524">
    <property type="term" value="F:ATP binding"/>
    <property type="evidence" value="ECO:0007669"/>
    <property type="project" value="UniProtKB-KW"/>
</dbReference>
<comment type="similarity">
    <text evidence="1">Belongs to the ABC transporter superfamily.</text>
</comment>
<dbReference type="FunFam" id="3.40.50.300:FF:000032">
    <property type="entry name" value="Export ABC transporter ATP-binding protein"/>
    <property type="match status" value="1"/>
</dbReference>
<feature type="domain" description="ABC transporter" evidence="6">
    <location>
        <begin position="15"/>
        <end position="254"/>
    </location>
</feature>
<dbReference type="Proteomes" id="UP000050973">
    <property type="component" value="Unassembled WGS sequence"/>
</dbReference>
<evidence type="ECO:0000256" key="4">
    <source>
        <dbReference type="ARBA" id="ARBA00022840"/>
    </source>
</evidence>
<dbReference type="AlphaFoldDB" id="A0A0R1W9L7"/>
<dbReference type="GO" id="GO:0016887">
    <property type="term" value="F:ATP hydrolysis activity"/>
    <property type="evidence" value="ECO:0007669"/>
    <property type="project" value="InterPro"/>
</dbReference>